<proteinExistence type="predicted"/>
<dbReference type="Proteomes" id="UP000823388">
    <property type="component" value="Chromosome 5K"/>
</dbReference>
<protein>
    <submittedName>
        <fullName evidence="2">Uncharacterized protein</fullName>
    </submittedName>
</protein>
<dbReference type="AlphaFoldDB" id="A0A8T0SM55"/>
<sequence>MEMDSLLDPVIDSSHRSFFAAVEHRALEVLRPRSPGEATSIHHDWVDRLRESGLLTLGRLVEGGLVQLDRSLLTALVDRWRPETHTPAPRVRDPVGQPGRRRSSVSCCGPVQARRLVFSFPTRQQPAGTIETQRRRVPTSHPLPPGVTERGLLRQHNRQELNQFNGLMCVV</sequence>
<evidence type="ECO:0000313" key="2">
    <source>
        <dbReference type="EMBL" id="KAG2600582.1"/>
    </source>
</evidence>
<comment type="caution">
    <text evidence="2">The sequence shown here is derived from an EMBL/GenBank/DDBJ whole genome shotgun (WGS) entry which is preliminary data.</text>
</comment>
<dbReference type="EMBL" id="CM029045">
    <property type="protein sequence ID" value="KAG2600582.1"/>
    <property type="molecule type" value="Genomic_DNA"/>
</dbReference>
<evidence type="ECO:0000256" key="1">
    <source>
        <dbReference type="SAM" id="MobiDB-lite"/>
    </source>
</evidence>
<accession>A0A8T0SM55</accession>
<feature type="region of interest" description="Disordered" evidence="1">
    <location>
        <begin position="84"/>
        <end position="106"/>
    </location>
</feature>
<name>A0A8T0SM55_PANVG</name>
<keyword evidence="3" id="KW-1185">Reference proteome</keyword>
<feature type="region of interest" description="Disordered" evidence="1">
    <location>
        <begin position="127"/>
        <end position="149"/>
    </location>
</feature>
<gene>
    <name evidence="2" type="ORF">PVAP13_5KG527921</name>
</gene>
<organism evidence="2 3">
    <name type="scientific">Panicum virgatum</name>
    <name type="common">Blackwell switchgrass</name>
    <dbReference type="NCBI Taxonomy" id="38727"/>
    <lineage>
        <taxon>Eukaryota</taxon>
        <taxon>Viridiplantae</taxon>
        <taxon>Streptophyta</taxon>
        <taxon>Embryophyta</taxon>
        <taxon>Tracheophyta</taxon>
        <taxon>Spermatophyta</taxon>
        <taxon>Magnoliopsida</taxon>
        <taxon>Liliopsida</taxon>
        <taxon>Poales</taxon>
        <taxon>Poaceae</taxon>
        <taxon>PACMAD clade</taxon>
        <taxon>Panicoideae</taxon>
        <taxon>Panicodae</taxon>
        <taxon>Paniceae</taxon>
        <taxon>Panicinae</taxon>
        <taxon>Panicum</taxon>
        <taxon>Panicum sect. Hiantes</taxon>
    </lineage>
</organism>
<evidence type="ECO:0000313" key="3">
    <source>
        <dbReference type="Proteomes" id="UP000823388"/>
    </source>
</evidence>
<reference evidence="2" key="1">
    <citation type="submission" date="2020-05" db="EMBL/GenBank/DDBJ databases">
        <title>WGS assembly of Panicum virgatum.</title>
        <authorList>
            <person name="Lovell J.T."/>
            <person name="Jenkins J."/>
            <person name="Shu S."/>
            <person name="Juenger T.E."/>
            <person name="Schmutz J."/>
        </authorList>
    </citation>
    <scope>NUCLEOTIDE SEQUENCE</scope>
    <source>
        <strain evidence="2">AP13</strain>
    </source>
</reference>